<gene>
    <name evidence="2" type="ORF">ABH943_006663</name>
</gene>
<organism evidence="2 3">
    <name type="scientific">Caballeronia udeis</name>
    <dbReference type="NCBI Taxonomy" id="1232866"/>
    <lineage>
        <taxon>Bacteria</taxon>
        <taxon>Pseudomonadati</taxon>
        <taxon>Pseudomonadota</taxon>
        <taxon>Betaproteobacteria</taxon>
        <taxon>Burkholderiales</taxon>
        <taxon>Burkholderiaceae</taxon>
        <taxon>Caballeronia</taxon>
    </lineage>
</organism>
<reference evidence="2 3" key="1">
    <citation type="submission" date="2024-10" db="EMBL/GenBank/DDBJ databases">
        <authorList>
            <person name="Deangelis K."/>
            <person name="Huntemann M."/>
            <person name="Clum A."/>
            <person name="Wang J."/>
            <person name="Palaniappan K."/>
            <person name="Ritter S."/>
            <person name="Chen I.-M."/>
            <person name="Stamatis D."/>
            <person name="Reddy T."/>
            <person name="O'Malley R."/>
            <person name="Daum C."/>
            <person name="Ng V."/>
            <person name="Ivanova N."/>
            <person name="Kyrpides N."/>
            <person name="Woyke T."/>
        </authorList>
    </citation>
    <scope>NUCLEOTIDE SEQUENCE [LARGE SCALE GENOMIC DNA]</scope>
    <source>
        <strain evidence="2 3">GAS97</strain>
    </source>
</reference>
<sequence length="105" mass="11043">MNANDDLDPLEPGEWSDALRPVQAHSCSQRESPYAITPEQREFDPLCGSTSSVPGPLPLHTASASPSPRMHRPTRIAVTVSGSGSTAHAALPSIRASPAGSHRHA</sequence>
<dbReference type="EMBL" id="JBIYDN010000027">
    <property type="protein sequence ID" value="MFK4446631.1"/>
    <property type="molecule type" value="Genomic_DNA"/>
</dbReference>
<comment type="caution">
    <text evidence="2">The sequence shown here is derived from an EMBL/GenBank/DDBJ whole genome shotgun (WGS) entry which is preliminary data.</text>
</comment>
<evidence type="ECO:0000313" key="2">
    <source>
        <dbReference type="EMBL" id="MFK4446631.1"/>
    </source>
</evidence>
<name>A0ABW8MSE3_9BURK</name>
<dbReference type="Proteomes" id="UP001620514">
    <property type="component" value="Unassembled WGS sequence"/>
</dbReference>
<keyword evidence="3" id="KW-1185">Reference proteome</keyword>
<dbReference type="RefSeq" id="WP_404611609.1">
    <property type="nucleotide sequence ID" value="NZ_JBIYDN010000027.1"/>
</dbReference>
<reference evidence="2 3" key="2">
    <citation type="submission" date="2024-11" db="EMBL/GenBank/DDBJ databases">
        <title>Using genomics to understand microbial adaptation to soil warming.</title>
        <authorList>
            <person name="Deangelis K.M. PhD."/>
        </authorList>
    </citation>
    <scope>NUCLEOTIDE SEQUENCE [LARGE SCALE GENOMIC DNA]</scope>
    <source>
        <strain evidence="2 3">GAS97</strain>
    </source>
</reference>
<feature type="region of interest" description="Disordered" evidence="1">
    <location>
        <begin position="1"/>
        <end position="105"/>
    </location>
</feature>
<evidence type="ECO:0000256" key="1">
    <source>
        <dbReference type="SAM" id="MobiDB-lite"/>
    </source>
</evidence>
<proteinExistence type="predicted"/>
<accession>A0ABW8MSE3</accession>
<protein>
    <submittedName>
        <fullName evidence="2">Uncharacterized protein</fullName>
    </submittedName>
</protein>
<feature type="compositionally biased region" description="Acidic residues" evidence="1">
    <location>
        <begin position="1"/>
        <end position="11"/>
    </location>
</feature>
<evidence type="ECO:0000313" key="3">
    <source>
        <dbReference type="Proteomes" id="UP001620514"/>
    </source>
</evidence>